<dbReference type="SUPFAM" id="SSF53850">
    <property type="entry name" value="Periplasmic binding protein-like II"/>
    <property type="match status" value="1"/>
</dbReference>
<sequence length="292" mass="33932">MNFRKLKIFYETALCLNMTKVARDMYISQPSISQSIHELENEVGVKLFDRIGKKLFLTGEGELFLNYTRRILNLYDEGMKTLNDYAHNSIGRITIGASTTIGIYILPDIIKSFSEKYKDIEISIIIENTTNIKNLILQNKVDFAYVEGEVKSREINIEKIWEDELVFICGNDHKWKNINVIKADDLSGEKLIMREYGSGSREIIENYLKSKEINYDIFLELGNTEAIKKTVEANLGIGCVSEKCIEEKLRYGDLNCFRLEGRKIKRELLLITHKDKFISNNMKEFIEFSKYN</sequence>
<name>A0A7X0VPV2_9CLOT</name>
<accession>A0A7X0VPV2</accession>
<proteinExistence type="inferred from homology"/>
<dbReference type="Pfam" id="PF03466">
    <property type="entry name" value="LysR_substrate"/>
    <property type="match status" value="1"/>
</dbReference>
<evidence type="ECO:0000313" key="5">
    <source>
        <dbReference type="EMBL" id="MBB6713702.1"/>
    </source>
</evidence>
<dbReference type="EMBL" id="JACKWY010000002">
    <property type="protein sequence ID" value="MBB6713702.1"/>
    <property type="molecule type" value="Genomic_DNA"/>
</dbReference>
<dbReference type="PANTHER" id="PTHR30126:SF39">
    <property type="entry name" value="HTH-TYPE TRANSCRIPTIONAL REGULATOR CYSL"/>
    <property type="match status" value="1"/>
</dbReference>
<organism evidence="5 6">
    <name type="scientific">Clostridium gasigenes</name>
    <dbReference type="NCBI Taxonomy" id="94869"/>
    <lineage>
        <taxon>Bacteria</taxon>
        <taxon>Bacillati</taxon>
        <taxon>Bacillota</taxon>
        <taxon>Clostridia</taxon>
        <taxon>Eubacteriales</taxon>
        <taxon>Clostridiaceae</taxon>
        <taxon>Clostridium</taxon>
    </lineage>
</organism>
<dbReference type="PANTHER" id="PTHR30126">
    <property type="entry name" value="HTH-TYPE TRANSCRIPTIONAL REGULATOR"/>
    <property type="match status" value="1"/>
</dbReference>
<dbReference type="PRINTS" id="PR00039">
    <property type="entry name" value="HTHLYSR"/>
</dbReference>
<evidence type="ECO:0000256" key="1">
    <source>
        <dbReference type="ARBA" id="ARBA00009437"/>
    </source>
</evidence>
<keyword evidence="4" id="KW-0804">Transcription</keyword>
<evidence type="ECO:0000256" key="4">
    <source>
        <dbReference type="ARBA" id="ARBA00023163"/>
    </source>
</evidence>
<dbReference type="AlphaFoldDB" id="A0A7X0VPV2"/>
<dbReference type="GO" id="GO:0003700">
    <property type="term" value="F:DNA-binding transcription factor activity"/>
    <property type="evidence" value="ECO:0007669"/>
    <property type="project" value="InterPro"/>
</dbReference>
<dbReference type="GeneID" id="65310489"/>
<reference evidence="5 6" key="1">
    <citation type="submission" date="2020-08" db="EMBL/GenBank/DDBJ databases">
        <title>Clostridia isolated from Swiss meat.</title>
        <authorList>
            <person name="Wambui J."/>
            <person name="Stevens M.J.A."/>
            <person name="Stephan R."/>
        </authorList>
    </citation>
    <scope>NUCLEOTIDE SEQUENCE [LARGE SCALE GENOMIC DNA]</scope>
    <source>
        <strain evidence="5 6">CM001</strain>
    </source>
</reference>
<keyword evidence="3" id="KW-0238">DNA-binding</keyword>
<gene>
    <name evidence="5" type="ORF">H7E68_02985</name>
</gene>
<comment type="similarity">
    <text evidence="1">Belongs to the LysR transcriptional regulatory family.</text>
</comment>
<dbReference type="Gene3D" id="1.10.10.10">
    <property type="entry name" value="Winged helix-like DNA-binding domain superfamily/Winged helix DNA-binding domain"/>
    <property type="match status" value="1"/>
</dbReference>
<comment type="caution">
    <text evidence="5">The sequence shown here is derived from an EMBL/GenBank/DDBJ whole genome shotgun (WGS) entry which is preliminary data.</text>
</comment>
<dbReference type="InterPro" id="IPR036390">
    <property type="entry name" value="WH_DNA-bd_sf"/>
</dbReference>
<dbReference type="Gene3D" id="3.40.190.290">
    <property type="match status" value="1"/>
</dbReference>
<dbReference type="Proteomes" id="UP000585258">
    <property type="component" value="Unassembled WGS sequence"/>
</dbReference>
<evidence type="ECO:0000313" key="6">
    <source>
        <dbReference type="Proteomes" id="UP000585258"/>
    </source>
</evidence>
<protein>
    <submittedName>
        <fullName evidence="5">LysR family transcriptional regulator</fullName>
    </submittedName>
</protein>
<dbReference type="InterPro" id="IPR036388">
    <property type="entry name" value="WH-like_DNA-bd_sf"/>
</dbReference>
<dbReference type="InterPro" id="IPR000847">
    <property type="entry name" value="LysR_HTH_N"/>
</dbReference>
<dbReference type="PROSITE" id="PS50931">
    <property type="entry name" value="HTH_LYSR"/>
    <property type="match status" value="1"/>
</dbReference>
<dbReference type="InterPro" id="IPR005119">
    <property type="entry name" value="LysR_subst-bd"/>
</dbReference>
<dbReference type="GO" id="GO:0000976">
    <property type="term" value="F:transcription cis-regulatory region binding"/>
    <property type="evidence" value="ECO:0007669"/>
    <property type="project" value="TreeGrafter"/>
</dbReference>
<dbReference type="SUPFAM" id="SSF46785">
    <property type="entry name" value="Winged helix' DNA-binding domain"/>
    <property type="match status" value="1"/>
</dbReference>
<dbReference type="RefSeq" id="WP_167867149.1">
    <property type="nucleotide sequence ID" value="NZ_CP071376.1"/>
</dbReference>
<dbReference type="CDD" id="cd08420">
    <property type="entry name" value="PBP2_CysL_like"/>
    <property type="match status" value="1"/>
</dbReference>
<dbReference type="Pfam" id="PF00126">
    <property type="entry name" value="HTH_1"/>
    <property type="match status" value="1"/>
</dbReference>
<evidence type="ECO:0000256" key="2">
    <source>
        <dbReference type="ARBA" id="ARBA00023015"/>
    </source>
</evidence>
<keyword evidence="2" id="KW-0805">Transcription regulation</keyword>
<evidence type="ECO:0000256" key="3">
    <source>
        <dbReference type="ARBA" id="ARBA00023125"/>
    </source>
</evidence>